<organism evidence="1 2">
    <name type="scientific">Candidatus Methanocrinis alkalitolerans</name>
    <dbReference type="NCBI Taxonomy" id="3033395"/>
    <lineage>
        <taxon>Archaea</taxon>
        <taxon>Methanobacteriati</taxon>
        <taxon>Methanobacteriota</taxon>
        <taxon>Stenosarchaea group</taxon>
        <taxon>Methanomicrobia</taxon>
        <taxon>Methanotrichales</taxon>
        <taxon>Methanotrichaceae</taxon>
        <taxon>Methanocrinis</taxon>
    </lineage>
</organism>
<gene>
    <name evidence="1" type="ORF">P0O24_00990</name>
</gene>
<accession>A0ABT5XBU7</accession>
<comment type="caution">
    <text evidence="1">The sequence shown here is derived from an EMBL/GenBank/DDBJ whole genome shotgun (WGS) entry which is preliminary data.</text>
</comment>
<reference evidence="1 2" key="1">
    <citation type="submission" date="2023-03" db="EMBL/GenBank/DDBJ databases">
        <title>Whole genome sequencing of Methanotrichaceae archaeon M04Ac.</title>
        <authorList>
            <person name="Khomyakova M.A."/>
            <person name="Merkel A.Y."/>
            <person name="Slobodkin A.I."/>
        </authorList>
    </citation>
    <scope>NUCLEOTIDE SEQUENCE [LARGE SCALE GENOMIC DNA]</scope>
    <source>
        <strain evidence="1 2">M04Ac</strain>
    </source>
</reference>
<name>A0ABT5XBU7_9EURY</name>
<evidence type="ECO:0000313" key="1">
    <source>
        <dbReference type="EMBL" id="MDF0592162.1"/>
    </source>
</evidence>
<dbReference type="RefSeq" id="WP_316967872.1">
    <property type="nucleotide sequence ID" value="NZ_JARFPL010000002.1"/>
</dbReference>
<evidence type="ECO:0000313" key="2">
    <source>
        <dbReference type="Proteomes" id="UP001215956"/>
    </source>
</evidence>
<protein>
    <submittedName>
        <fullName evidence="1">Uncharacterized protein</fullName>
    </submittedName>
</protein>
<dbReference type="EMBL" id="JARFPL010000002">
    <property type="protein sequence ID" value="MDF0592162.1"/>
    <property type="molecule type" value="Genomic_DNA"/>
</dbReference>
<sequence>MQTHPETSGFEDGEVLAVIGELHAYKSIPGTTLRRYVNRVQSSIDTDCRPAFLKGMIVGTAIWENLVVDRADLERRIDGEMKRRLRRIIEDLDRSDADPIRDPQVG</sequence>
<keyword evidence="2" id="KW-1185">Reference proteome</keyword>
<dbReference type="Proteomes" id="UP001215956">
    <property type="component" value="Unassembled WGS sequence"/>
</dbReference>
<proteinExistence type="predicted"/>